<sequence>MMHRQYVIGFALLEVVITMFVMAVGLLGMAALQSASVKNSLDTGARSQITWMTSEIVERIRSNPGASGNSYSTNMVPANCAVPAKACADNYTGNAIGNPLTGDDTCSADEVASYDIWDTFCGVDVGEGVLSGSSDLLELQNLTISCDTCGTTVIDSDYTVSISWISQSIADEQSMDSGEINTRKVRTISMKVYP</sequence>
<feature type="transmembrane region" description="Helical" evidence="1">
    <location>
        <begin position="6"/>
        <end position="32"/>
    </location>
</feature>
<keyword evidence="1" id="KW-0472">Membrane</keyword>
<keyword evidence="1" id="KW-1133">Transmembrane helix</keyword>
<keyword evidence="4" id="KW-1185">Reference proteome</keyword>
<dbReference type="Pfam" id="PF22150">
    <property type="entry name" value="Tt1218-like"/>
    <property type="match status" value="1"/>
</dbReference>
<keyword evidence="1" id="KW-0812">Transmembrane</keyword>
<dbReference type="AlphaFoldDB" id="A0A1X9NGF3"/>
<reference evidence="3 4" key="1">
    <citation type="submission" date="2016-11" db="EMBL/GenBank/DDBJ databases">
        <title>Trade-off between light-utilization and light-protection in marine flavobacteria.</title>
        <authorList>
            <person name="Kumagai Y."/>
        </authorList>
    </citation>
    <scope>NUCLEOTIDE SEQUENCE [LARGE SCALE GENOMIC DNA]</scope>
    <source>
        <strain evidence="3 4">NBRC 107125</strain>
    </source>
</reference>
<dbReference type="OrthoDB" id="5734318at2"/>
<accession>A0A1X9NGF3</accession>
<dbReference type="NCBIfam" id="TIGR02523">
    <property type="entry name" value="type_IV_pilV"/>
    <property type="match status" value="1"/>
</dbReference>
<feature type="domain" description="Type IV pilin Tt1218-like" evidence="2">
    <location>
        <begin position="31"/>
        <end position="117"/>
    </location>
</feature>
<dbReference type="InterPro" id="IPR013362">
    <property type="entry name" value="Pilus_4_PilV"/>
</dbReference>
<dbReference type="STRING" id="716816.BST96_15960"/>
<dbReference type="RefSeq" id="WP_085759650.1">
    <property type="nucleotide sequence ID" value="NZ_CP019343.1"/>
</dbReference>
<protein>
    <submittedName>
        <fullName evidence="3">Type IV pilus modification protein PilV</fullName>
    </submittedName>
</protein>
<evidence type="ECO:0000313" key="4">
    <source>
        <dbReference type="Proteomes" id="UP000193450"/>
    </source>
</evidence>
<dbReference type="KEGG" id="osg:BST96_15960"/>
<dbReference type="InterPro" id="IPR054402">
    <property type="entry name" value="Tt1218-like_dom"/>
</dbReference>
<evidence type="ECO:0000313" key="3">
    <source>
        <dbReference type="EMBL" id="ARN75472.1"/>
    </source>
</evidence>
<evidence type="ECO:0000256" key="1">
    <source>
        <dbReference type="SAM" id="Phobius"/>
    </source>
</evidence>
<gene>
    <name evidence="3" type="ORF">BST96_15960</name>
</gene>
<name>A0A1X9NGF3_9GAMM</name>
<dbReference type="Proteomes" id="UP000193450">
    <property type="component" value="Chromosome"/>
</dbReference>
<proteinExistence type="predicted"/>
<dbReference type="EMBL" id="CP019343">
    <property type="protein sequence ID" value="ARN75472.1"/>
    <property type="molecule type" value="Genomic_DNA"/>
</dbReference>
<organism evidence="3 4">
    <name type="scientific">Oceanicoccus sagamiensis</name>
    <dbReference type="NCBI Taxonomy" id="716816"/>
    <lineage>
        <taxon>Bacteria</taxon>
        <taxon>Pseudomonadati</taxon>
        <taxon>Pseudomonadota</taxon>
        <taxon>Gammaproteobacteria</taxon>
        <taxon>Cellvibrionales</taxon>
        <taxon>Spongiibacteraceae</taxon>
        <taxon>Oceanicoccus</taxon>
    </lineage>
</organism>
<evidence type="ECO:0000259" key="2">
    <source>
        <dbReference type="Pfam" id="PF22150"/>
    </source>
</evidence>